<sequence>MSSSSNDQESASSHTVSSSPCARCGCVRVLQNAVCELASRQIHRFQLPSFLSFHPHKHTSSSNSPHCRLDLSKINATPTISERAFAQHNRAPCGANSDNTSKPLSTASCERRFPHFHPPTHSTTQHSSSSHRHFRERASFHPHSSSRHLHNR</sequence>
<feature type="compositionally biased region" description="Low complexity" evidence="1">
    <location>
        <begin position="119"/>
        <end position="128"/>
    </location>
</feature>
<dbReference type="Proteomes" id="UP001281761">
    <property type="component" value="Unassembled WGS sequence"/>
</dbReference>
<comment type="caution">
    <text evidence="2">The sequence shown here is derived from an EMBL/GenBank/DDBJ whole genome shotgun (WGS) entry which is preliminary data.</text>
</comment>
<evidence type="ECO:0000313" key="2">
    <source>
        <dbReference type="EMBL" id="KAK2954098.1"/>
    </source>
</evidence>
<feature type="region of interest" description="Disordered" evidence="1">
    <location>
        <begin position="1"/>
        <end position="20"/>
    </location>
</feature>
<evidence type="ECO:0000256" key="1">
    <source>
        <dbReference type="SAM" id="MobiDB-lite"/>
    </source>
</evidence>
<gene>
    <name evidence="2" type="ORF">BLNAU_10915</name>
</gene>
<feature type="compositionally biased region" description="Polar residues" evidence="1">
    <location>
        <begin position="96"/>
        <end position="108"/>
    </location>
</feature>
<proteinExistence type="predicted"/>
<protein>
    <submittedName>
        <fullName evidence="2">Uncharacterized protein</fullName>
    </submittedName>
</protein>
<feature type="region of interest" description="Disordered" evidence="1">
    <location>
        <begin position="90"/>
        <end position="152"/>
    </location>
</feature>
<accession>A0ABQ9XNX9</accession>
<name>A0ABQ9XNX9_9EUKA</name>
<feature type="compositionally biased region" description="Low complexity" evidence="1">
    <location>
        <begin position="1"/>
        <end position="13"/>
    </location>
</feature>
<dbReference type="EMBL" id="JARBJD010000082">
    <property type="protein sequence ID" value="KAK2954098.1"/>
    <property type="molecule type" value="Genomic_DNA"/>
</dbReference>
<reference evidence="2 3" key="1">
    <citation type="journal article" date="2022" name="bioRxiv">
        <title>Genomics of Preaxostyla Flagellates Illuminates Evolutionary Transitions and the Path Towards Mitochondrial Loss.</title>
        <authorList>
            <person name="Novak L.V.F."/>
            <person name="Treitli S.C."/>
            <person name="Pyrih J."/>
            <person name="Halakuc P."/>
            <person name="Pipaliya S.V."/>
            <person name="Vacek V."/>
            <person name="Brzon O."/>
            <person name="Soukal P."/>
            <person name="Eme L."/>
            <person name="Dacks J.B."/>
            <person name="Karnkowska A."/>
            <person name="Elias M."/>
            <person name="Hampl V."/>
        </authorList>
    </citation>
    <scope>NUCLEOTIDE SEQUENCE [LARGE SCALE GENOMIC DNA]</scope>
    <source>
        <strain evidence="2">NAU3</strain>
        <tissue evidence="2">Gut</tissue>
    </source>
</reference>
<organism evidence="2 3">
    <name type="scientific">Blattamonas nauphoetae</name>
    <dbReference type="NCBI Taxonomy" id="2049346"/>
    <lineage>
        <taxon>Eukaryota</taxon>
        <taxon>Metamonada</taxon>
        <taxon>Preaxostyla</taxon>
        <taxon>Oxymonadida</taxon>
        <taxon>Blattamonas</taxon>
    </lineage>
</organism>
<evidence type="ECO:0000313" key="3">
    <source>
        <dbReference type="Proteomes" id="UP001281761"/>
    </source>
</evidence>
<keyword evidence="3" id="KW-1185">Reference proteome</keyword>